<dbReference type="Gene3D" id="2.30.110.10">
    <property type="entry name" value="Electron Transport, Fmn-binding Protein, Chain A"/>
    <property type="match status" value="1"/>
</dbReference>
<dbReference type="KEGG" id="ntp:CRH09_27260"/>
<evidence type="ECO:0008006" key="4">
    <source>
        <dbReference type="Google" id="ProtNLM"/>
    </source>
</evidence>
<dbReference type="InterPro" id="IPR012349">
    <property type="entry name" value="Split_barrel_FMN-bd"/>
</dbReference>
<dbReference type="AlphaFoldDB" id="A0A291RPP9"/>
<dbReference type="InterPro" id="IPR004378">
    <property type="entry name" value="F420H2_quin_Rdtase"/>
</dbReference>
<feature type="region of interest" description="Disordered" evidence="1">
    <location>
        <begin position="156"/>
        <end position="181"/>
    </location>
</feature>
<protein>
    <recommendedName>
        <fullName evidence="4">Nitroreductase family deazaflavin-dependent oxidoreductase</fullName>
    </recommendedName>
</protein>
<evidence type="ECO:0000313" key="3">
    <source>
        <dbReference type="Proteomes" id="UP000221961"/>
    </source>
</evidence>
<dbReference type="GO" id="GO:0016491">
    <property type="term" value="F:oxidoreductase activity"/>
    <property type="evidence" value="ECO:0007669"/>
    <property type="project" value="InterPro"/>
</dbReference>
<name>A0A291RPP9_9NOCA</name>
<reference evidence="2 3" key="1">
    <citation type="submission" date="2017-10" db="EMBL/GenBank/DDBJ databases">
        <title>Comparative genomics between pathogenic Norcardia.</title>
        <authorList>
            <person name="Zeng L."/>
        </authorList>
    </citation>
    <scope>NUCLEOTIDE SEQUENCE [LARGE SCALE GENOMIC DNA]</scope>
    <source>
        <strain evidence="2 3">NC_YFY_NT001</strain>
    </source>
</reference>
<gene>
    <name evidence="2" type="ORF">CRH09_27260</name>
</gene>
<proteinExistence type="predicted"/>
<evidence type="ECO:0000256" key="1">
    <source>
        <dbReference type="SAM" id="MobiDB-lite"/>
    </source>
</evidence>
<dbReference type="SUPFAM" id="SSF50475">
    <property type="entry name" value="FMN-binding split barrel"/>
    <property type="match status" value="1"/>
</dbReference>
<dbReference type="Pfam" id="PF04075">
    <property type="entry name" value="F420H2_quin_red"/>
    <property type="match status" value="1"/>
</dbReference>
<dbReference type="Proteomes" id="UP000221961">
    <property type="component" value="Chromosome"/>
</dbReference>
<accession>A0A291RPP9</accession>
<dbReference type="EMBL" id="CP023778">
    <property type="protein sequence ID" value="ATL69327.1"/>
    <property type="molecule type" value="Genomic_DNA"/>
</dbReference>
<sequence length="181" mass="20637">MAGPTISQRLLYFCLRRLNPFMKRLLRSRLHRLVSGNILLVTFTGRHSGKRYTTPVSYIREQETVTFATPRACRWWVNIRTGATVTLLIAGREHSGQAVVVADDQAEKMIRIRRLLELVPRDARYYPVAIDPRGIPDPVDLERAAREHVVVLVRLPAEQAPRTEESTTSQTHSPPTSRSSR</sequence>
<evidence type="ECO:0000313" key="2">
    <source>
        <dbReference type="EMBL" id="ATL69327.1"/>
    </source>
</evidence>
<feature type="compositionally biased region" description="Low complexity" evidence="1">
    <location>
        <begin position="166"/>
        <end position="181"/>
    </location>
</feature>
<organism evidence="2 3">
    <name type="scientific">Nocardia terpenica</name>
    <dbReference type="NCBI Taxonomy" id="455432"/>
    <lineage>
        <taxon>Bacteria</taxon>
        <taxon>Bacillati</taxon>
        <taxon>Actinomycetota</taxon>
        <taxon>Actinomycetes</taxon>
        <taxon>Mycobacteriales</taxon>
        <taxon>Nocardiaceae</taxon>
        <taxon>Nocardia</taxon>
    </lineage>
</organism>